<dbReference type="OMA" id="SEIEHCY"/>
<dbReference type="STRING" id="4155.A0A022RFG5"/>
<dbReference type="GO" id="GO:0019210">
    <property type="term" value="F:kinase inhibitor activity"/>
    <property type="evidence" value="ECO:0007669"/>
    <property type="project" value="InterPro"/>
</dbReference>
<name>A0A022RFG5_ERYGU</name>
<dbReference type="GO" id="GO:0005886">
    <property type="term" value="C:plasma membrane"/>
    <property type="evidence" value="ECO:0007669"/>
    <property type="project" value="InterPro"/>
</dbReference>
<keyword evidence="3" id="KW-1185">Reference proteome</keyword>
<accession>A0A022RFG5</accession>
<evidence type="ECO:0000256" key="1">
    <source>
        <dbReference type="SAM" id="MobiDB-lite"/>
    </source>
</evidence>
<organism evidence="2 3">
    <name type="scientific">Erythranthe guttata</name>
    <name type="common">Yellow monkey flower</name>
    <name type="synonym">Mimulus guttatus</name>
    <dbReference type="NCBI Taxonomy" id="4155"/>
    <lineage>
        <taxon>Eukaryota</taxon>
        <taxon>Viridiplantae</taxon>
        <taxon>Streptophyta</taxon>
        <taxon>Embryophyta</taxon>
        <taxon>Tracheophyta</taxon>
        <taxon>Spermatophyta</taxon>
        <taxon>Magnoliopsida</taxon>
        <taxon>eudicotyledons</taxon>
        <taxon>Gunneridae</taxon>
        <taxon>Pentapetalae</taxon>
        <taxon>asterids</taxon>
        <taxon>lamiids</taxon>
        <taxon>Lamiales</taxon>
        <taxon>Phrymaceae</taxon>
        <taxon>Erythranthe</taxon>
    </lineage>
</organism>
<proteinExistence type="predicted"/>
<dbReference type="Proteomes" id="UP000030748">
    <property type="component" value="Unassembled WGS sequence"/>
</dbReference>
<dbReference type="eggNOG" id="ENOG502RCYF">
    <property type="taxonomic scope" value="Eukaryota"/>
</dbReference>
<dbReference type="PANTHER" id="PTHR33312">
    <property type="entry name" value="MEMBRANE-ASSOCIATED KINASE REGULATOR 4-RELATED"/>
    <property type="match status" value="1"/>
</dbReference>
<protein>
    <recommendedName>
        <fullName evidence="4">Membrane-associated kinase regulator 4</fullName>
    </recommendedName>
</protein>
<dbReference type="EMBL" id="KI630480">
    <property type="protein sequence ID" value="EYU38488.1"/>
    <property type="molecule type" value="Genomic_DNA"/>
</dbReference>
<dbReference type="InterPro" id="IPR039620">
    <property type="entry name" value="BKI1/MAKR1/3/4"/>
</dbReference>
<sequence length="298" mass="32808">MAKNEEYIEMEITSSPSKKEFEFQMSFASDEKQATACSADELFFKGKLLPLQNLLLHSSTTTTTAAAAFSSITKEAFEKDHKYSIPLFTCSTAPCTKTTNTPLDSCNISPSQSCRVSCELKPDDYFFEWSTELSSFINNNNRYPTKLKPYSSKKLKLIKHSILVQKLKSSTAFLKSLFAKPVVSSPNSSKAEASFKIVKKKPMELISRTAYPRIAALIDKEGIEGNNVQRKSFSGAIKRHSPTKCLSSSSSGASSSSSSFNSSGLYEMESLKRNSSATEIEVSIDAAIAHCKKSLQIL</sequence>
<dbReference type="PANTHER" id="PTHR33312:SF5">
    <property type="entry name" value="MEMBRANE-ASSOCIATED KINASE REGULATOR 4-RELATED"/>
    <property type="match status" value="1"/>
</dbReference>
<dbReference type="PhylomeDB" id="A0A022RFG5"/>
<gene>
    <name evidence="2" type="ORF">MIMGU_mgv1a024443mg</name>
</gene>
<dbReference type="AlphaFoldDB" id="A0A022RFG5"/>
<evidence type="ECO:0008006" key="4">
    <source>
        <dbReference type="Google" id="ProtNLM"/>
    </source>
</evidence>
<evidence type="ECO:0000313" key="3">
    <source>
        <dbReference type="Proteomes" id="UP000030748"/>
    </source>
</evidence>
<feature type="compositionally biased region" description="Low complexity" evidence="1">
    <location>
        <begin position="247"/>
        <end position="261"/>
    </location>
</feature>
<feature type="region of interest" description="Disordered" evidence="1">
    <location>
        <begin position="239"/>
        <end position="261"/>
    </location>
</feature>
<evidence type="ECO:0000313" key="2">
    <source>
        <dbReference type="EMBL" id="EYU38488.1"/>
    </source>
</evidence>
<dbReference type="KEGG" id="egt:105956496"/>
<dbReference type="OrthoDB" id="1938320at2759"/>
<reference evidence="2 3" key="1">
    <citation type="journal article" date="2013" name="Proc. Natl. Acad. Sci. U.S.A.">
        <title>Fine-scale variation in meiotic recombination in Mimulus inferred from population shotgun sequencing.</title>
        <authorList>
            <person name="Hellsten U."/>
            <person name="Wright K.M."/>
            <person name="Jenkins J."/>
            <person name="Shu S."/>
            <person name="Yuan Y."/>
            <person name="Wessler S.R."/>
            <person name="Schmutz J."/>
            <person name="Willis J.H."/>
            <person name="Rokhsar D.S."/>
        </authorList>
    </citation>
    <scope>NUCLEOTIDE SEQUENCE [LARGE SCALE GENOMIC DNA]</scope>
    <source>
        <strain evidence="3">cv. DUN x IM62</strain>
    </source>
</reference>